<comment type="pathway">
    <text evidence="1">Carbohydrate acid metabolism.</text>
</comment>
<keyword evidence="4" id="KW-0456">Lyase</keyword>
<dbReference type="STRING" id="1365950.SAMN05428963_107230"/>
<comment type="subunit">
    <text evidence="3">Homotrimer.</text>
</comment>
<protein>
    <submittedName>
        <fullName evidence="6">2-keto-3-deoxy-phosphogalactonate aldolase</fullName>
    </submittedName>
</protein>
<dbReference type="RefSeq" id="WP_078708717.1">
    <property type="nucleotide sequence ID" value="NZ_FUXL01000007.1"/>
</dbReference>
<dbReference type="EMBL" id="FUXL01000007">
    <property type="protein sequence ID" value="SKA18897.1"/>
    <property type="molecule type" value="Genomic_DNA"/>
</dbReference>
<keyword evidence="5" id="KW-0119">Carbohydrate metabolism</keyword>
<proteinExistence type="inferred from homology"/>
<dbReference type="PANTHER" id="PTHR30246">
    <property type="entry name" value="2-KETO-3-DEOXY-6-PHOSPHOGLUCONATE ALDOLASE"/>
    <property type="match status" value="1"/>
</dbReference>
<evidence type="ECO:0000256" key="2">
    <source>
        <dbReference type="ARBA" id="ARBA00006906"/>
    </source>
</evidence>
<dbReference type="Gene3D" id="3.20.20.70">
    <property type="entry name" value="Aldolase class I"/>
    <property type="match status" value="1"/>
</dbReference>
<dbReference type="GO" id="GO:0016829">
    <property type="term" value="F:lyase activity"/>
    <property type="evidence" value="ECO:0007669"/>
    <property type="project" value="UniProtKB-KW"/>
</dbReference>
<sequence length="207" mass="21341">MTHHSRFETHFARRPVVAILRGIGPDEAVAVGEALVEEGITIIEVPLNSPEPLVSIERLATSLGDQAVVGAGTVLTTDQVSDVARAGGAIVVSPNTNPAVIAETRRARMVSLPGIFTPTDAFAALDAGAHALKIFPGEAATPESVKALNAVLPKGTRLLIVGGVDAASLPRWKETPIAGYGIGSSIYRPGDDAAAVRAKARAFLAAL</sequence>
<reference evidence="6 7" key="1">
    <citation type="submission" date="2017-02" db="EMBL/GenBank/DDBJ databases">
        <authorList>
            <person name="Peterson S.W."/>
        </authorList>
    </citation>
    <scope>NUCLEOTIDE SEQUENCE [LARGE SCALE GENOMIC DNA]</scope>
    <source>
        <strain evidence="6 7">USBA 369</strain>
    </source>
</reference>
<evidence type="ECO:0000256" key="4">
    <source>
        <dbReference type="ARBA" id="ARBA00023239"/>
    </source>
</evidence>
<dbReference type="OrthoDB" id="7204076at2"/>
<dbReference type="CDD" id="cd00452">
    <property type="entry name" value="KDPG_aldolase"/>
    <property type="match status" value="1"/>
</dbReference>
<accession>A0A1T4RSM4</accession>
<dbReference type="PANTHER" id="PTHR30246:SF1">
    <property type="entry name" value="2-DEHYDRO-3-DEOXY-6-PHOSPHOGALACTONATE ALDOLASE-RELATED"/>
    <property type="match status" value="1"/>
</dbReference>
<evidence type="ECO:0000256" key="1">
    <source>
        <dbReference type="ARBA" id="ARBA00004761"/>
    </source>
</evidence>
<dbReference type="InterPro" id="IPR000887">
    <property type="entry name" value="Aldlse_KDPG_KHG"/>
</dbReference>
<dbReference type="Pfam" id="PF01081">
    <property type="entry name" value="Aldolase"/>
    <property type="match status" value="1"/>
</dbReference>
<dbReference type="SUPFAM" id="SSF51569">
    <property type="entry name" value="Aldolase"/>
    <property type="match status" value="1"/>
</dbReference>
<gene>
    <name evidence="6" type="ORF">SAMN05428963_107230</name>
</gene>
<dbReference type="AlphaFoldDB" id="A0A1T4RSM4"/>
<dbReference type="NCBIfam" id="NF006600">
    <property type="entry name" value="PRK09140.1"/>
    <property type="match status" value="1"/>
</dbReference>
<name>A0A1T4RSM4_9HYPH</name>
<dbReference type="InterPro" id="IPR013785">
    <property type="entry name" value="Aldolase_TIM"/>
</dbReference>
<evidence type="ECO:0000313" key="7">
    <source>
        <dbReference type="Proteomes" id="UP000190135"/>
    </source>
</evidence>
<evidence type="ECO:0000256" key="5">
    <source>
        <dbReference type="ARBA" id="ARBA00023277"/>
    </source>
</evidence>
<keyword evidence="7" id="KW-1185">Reference proteome</keyword>
<evidence type="ECO:0000313" key="6">
    <source>
        <dbReference type="EMBL" id="SKA18897.1"/>
    </source>
</evidence>
<dbReference type="Proteomes" id="UP000190135">
    <property type="component" value="Unassembled WGS sequence"/>
</dbReference>
<comment type="similarity">
    <text evidence="2">Belongs to the KHG/KDPG aldolase family.</text>
</comment>
<evidence type="ECO:0000256" key="3">
    <source>
        <dbReference type="ARBA" id="ARBA00011233"/>
    </source>
</evidence>
<organism evidence="6 7">
    <name type="scientific">Consotaella salsifontis</name>
    <dbReference type="NCBI Taxonomy" id="1365950"/>
    <lineage>
        <taxon>Bacteria</taxon>
        <taxon>Pseudomonadati</taxon>
        <taxon>Pseudomonadota</taxon>
        <taxon>Alphaproteobacteria</taxon>
        <taxon>Hyphomicrobiales</taxon>
        <taxon>Aurantimonadaceae</taxon>
        <taxon>Consotaella</taxon>
    </lineage>
</organism>